<accession>A0ABN9U1L5</accession>
<feature type="region of interest" description="Disordered" evidence="1">
    <location>
        <begin position="540"/>
        <end position="582"/>
    </location>
</feature>
<dbReference type="InterPro" id="IPR043128">
    <property type="entry name" value="Rev_trsase/Diguanyl_cyclase"/>
</dbReference>
<protein>
    <recommendedName>
        <fullName evidence="2">Reverse transcriptase domain-containing protein</fullName>
    </recommendedName>
</protein>
<dbReference type="PROSITE" id="PS50878">
    <property type="entry name" value="RT_POL"/>
    <property type="match status" value="1"/>
</dbReference>
<dbReference type="EMBL" id="CAUYUJ010015332">
    <property type="protein sequence ID" value="CAK0852682.1"/>
    <property type="molecule type" value="Genomic_DNA"/>
</dbReference>
<dbReference type="Gene3D" id="3.10.10.10">
    <property type="entry name" value="HIV Type 1 Reverse Transcriptase, subunit A, domain 1"/>
    <property type="match status" value="1"/>
</dbReference>
<organism evidence="3 4">
    <name type="scientific">Prorocentrum cordatum</name>
    <dbReference type="NCBI Taxonomy" id="2364126"/>
    <lineage>
        <taxon>Eukaryota</taxon>
        <taxon>Sar</taxon>
        <taxon>Alveolata</taxon>
        <taxon>Dinophyceae</taxon>
        <taxon>Prorocentrales</taxon>
        <taxon>Prorocentraceae</taxon>
        <taxon>Prorocentrum</taxon>
    </lineage>
</organism>
<dbReference type="SUPFAM" id="SSF56672">
    <property type="entry name" value="DNA/RNA polymerases"/>
    <property type="match status" value="1"/>
</dbReference>
<comment type="caution">
    <text evidence="3">The sequence shown here is derived from an EMBL/GenBank/DDBJ whole genome shotgun (WGS) entry which is preliminary data.</text>
</comment>
<sequence length="1880" mass="202522">MLDWVVQRGGEYAAQGLVNYIARCPAAPPCPACPALTCQACGVCQAPACPGLSCPACPTCPGLAPAAGAAACSACPEAPEAAPCAGHGWGLLWFVCGVACGLASSAALLGAWRAARCRGWRGRAAIQGYSEPGRAPVSDGDVWHQRLVLGQVALSGGSLFVIATPDRHVYAEDYSAGSADVAAVRWAAAFNVLPDGIPPGDVYRFRAEPTAAQQAAFLAAAVPEAAGECAGLAAAQGVAAPAVDAHCLLPVPVGGPAAGAGAAPVVAAAGAPAALGAAAPARVPPLVGPLQGVVAVGAADGRGAARWVAAECFGGYRVGDDVPHQAGAGIVGDKDIHRLADGSGLFVQYLRPSDEQEFFDRIVASDARILPVRRNRLGRRERTWADMCAAVTKEDFGKDWTLGGVRTAGWCLEHINSEGGSLDAHHDRFRSLCRLEPNAWGVAEHLHLTAAVKAGLLVDQLDGTNLVMVEMLLRRMQTIEFAHLERAKEAEAKGYSGRLSLEEQQAFSGLSRGSGQLMICPELLDVVRIDVERDAQLNKALRKGREERDAARKKGGGDKPRVPPPYEGFNYGDEPSRAVPRDILPLPRPAVERYRGINGGLSRAVRQRRGKRESFELDCDRAVHALNSLYLRQDQPPVGQGADRAVFVSLGQRRCLDRIRDSVAALGPPPPEVTPAEALRKLRVASWYDVDSAVLGSYNLASVSLPSGSPAPVPLEDLWGAGGSDMIRDFVQSRLLPSSEVDTRWKNSQVAVQYSDPKLRRVAAFEEFIRALQQRGMVDFSFSCKERVEAFFVHKKSGKLRLVVDCRRSNCHFQDPAPVSLLTGEGLAGLELGEGEDLHVGGADLSDAFYHMQLPPDLRPFFCFRAVRAGAVGCTRVNGKAVPPSAMVYPRLSVMPMGWSWALWMCQTVHERIVEQAGASPENRIVDKQVTPDLHRACHSQYVDNFIAVSTDASAVRSLVADAIHALEGRGLVVHEEEYSGEDKVAQVLGWQIDGSRGRVAATPVRLWRARLAIRAVLRRGRCSGRDLERLLGHLVFLSLVRREGLSLFWSCYAFVRKNYTQDVRLWASVRRELSLWDGLAPLLWRDLRAGWSDEVVAVDASEWGLGACAAHCGASLGRSVGRTSERWRWGRVGAAMGPRRHALDHARKAEAAAALAGGAREAAPWIAAASDVPGPECAPPQPPLAGSGVLDSPGDVFGFGRVKRVVDFPEVPREMIELQWSVVGRFPWRRKGESIAVYEARATLYGFRHLLRSSRNLGKHLLVLGDSQSTAGAVTRFRSDSRSVMRVTQAIAALSLATGSALHYRWLPSESNVADSPSRGLWAPAVPGPLDFSKHAPAGQTRTDLDRRTDGAAGGACGLAGLAAGQAGGHPWCHDGEPLYRAVARPPPAVRRLLAVASVAAQRRASAVTVGGPAVLESASVQPRARQKCQSLFTEVLAWLPVPMATSEAGVDLQLVGWLVARYLGGEDLASAPCWAITLHAQGVRRSPKTNKFDRSIRLDLERHAPLEPGLKALYQGRSPRSPLVVFAPQVVVTTVCNVVRSHKLDGYLGDVPLSQLKHGGASHDSAKAFRGLKDVWRRGRWRSWALVRRYVKGSRLGQVLLELPKDLRAPALSCERSMASIVRFFLEVFSGSGRLGQAVAREGVNVLLWDVELGADYDLRLARNRSFIRGWIRSGIVIGVHLGTPCSSFSRARDVPPGPPPLRSNTSPMGLNDLNPADADKVRVGNLLMFFSVAVMREAMLLGIPATLETPARSRIWICPAMQRLQKSNKINFTVTDFCMWGAQWRKSTGFLSTGLCMDALAEARCLGAKRGLCKRSGQPHIPIQGKNDKGVFWSKIAEPYPPGLCKALASIYYNAWASFRAELFTEKVFAAPSGPDC</sequence>
<evidence type="ECO:0000256" key="1">
    <source>
        <dbReference type="SAM" id="MobiDB-lite"/>
    </source>
</evidence>
<name>A0ABN9U1L5_9DINO</name>
<dbReference type="InterPro" id="IPR052055">
    <property type="entry name" value="Hepadnavirus_pol/RT"/>
</dbReference>
<dbReference type="PANTHER" id="PTHR33050">
    <property type="entry name" value="REVERSE TRANSCRIPTASE DOMAIN-CONTAINING PROTEIN"/>
    <property type="match status" value="1"/>
</dbReference>
<proteinExistence type="predicted"/>
<evidence type="ECO:0000313" key="3">
    <source>
        <dbReference type="EMBL" id="CAK0852682.1"/>
    </source>
</evidence>
<feature type="compositionally biased region" description="Basic and acidic residues" evidence="1">
    <location>
        <begin position="543"/>
        <end position="561"/>
    </location>
</feature>
<dbReference type="Gene3D" id="3.30.70.270">
    <property type="match status" value="1"/>
</dbReference>
<reference evidence="3" key="1">
    <citation type="submission" date="2023-10" db="EMBL/GenBank/DDBJ databases">
        <authorList>
            <person name="Chen Y."/>
            <person name="Shah S."/>
            <person name="Dougan E. K."/>
            <person name="Thang M."/>
            <person name="Chan C."/>
        </authorList>
    </citation>
    <scope>NUCLEOTIDE SEQUENCE [LARGE SCALE GENOMIC DNA]</scope>
</reference>
<dbReference type="Proteomes" id="UP001189429">
    <property type="component" value="Unassembled WGS sequence"/>
</dbReference>
<dbReference type="InterPro" id="IPR043502">
    <property type="entry name" value="DNA/RNA_pol_sf"/>
</dbReference>
<dbReference type="PANTHER" id="PTHR33050:SF7">
    <property type="entry name" value="RIBONUCLEASE H"/>
    <property type="match status" value="1"/>
</dbReference>
<evidence type="ECO:0000313" key="4">
    <source>
        <dbReference type="Proteomes" id="UP001189429"/>
    </source>
</evidence>
<feature type="domain" description="Reverse transcriptase" evidence="2">
    <location>
        <begin position="774"/>
        <end position="993"/>
    </location>
</feature>
<evidence type="ECO:0000259" key="2">
    <source>
        <dbReference type="PROSITE" id="PS50878"/>
    </source>
</evidence>
<gene>
    <name evidence="3" type="ORF">PCOR1329_LOCUS44392</name>
</gene>
<dbReference type="InterPro" id="IPR000477">
    <property type="entry name" value="RT_dom"/>
</dbReference>
<keyword evidence="4" id="KW-1185">Reference proteome</keyword>